<dbReference type="PANTHER" id="PTHR45703">
    <property type="entry name" value="DYNEIN HEAVY CHAIN"/>
    <property type="match status" value="1"/>
</dbReference>
<dbReference type="AlphaFoldDB" id="A0A0D2N533"/>
<dbReference type="GO" id="GO:0007018">
    <property type="term" value="P:microtubule-based movement"/>
    <property type="evidence" value="ECO:0007669"/>
    <property type="project" value="InterPro"/>
</dbReference>
<protein>
    <submittedName>
        <fullName evidence="3">Dynein heavy chain 7, axonemal</fullName>
    </submittedName>
</protein>
<dbReference type="Proteomes" id="UP000054498">
    <property type="component" value="Unassembled WGS sequence"/>
</dbReference>
<feature type="coiled-coil region" evidence="1">
    <location>
        <begin position="45"/>
        <end position="72"/>
    </location>
</feature>
<sequence>MARATSEHRSFEGALKARRKAFAELLEQCASDLAAVEAKGDVTRRQQAAAEADGLAARLAGAEKEAAEINAQEKMFGWPSTSYTHVARLCSTLEPYVQLWSAINAFYDKHATWMNGPFWKINAEEVEADTADAARRLFKLTKMFGGSGGAEPKPIPLATAEEARARVAAFQAHVPLLAVICNPGLRERHWEAIAEVAGFEIRKDEVTNLKRLLDNGIADHLNKLTEIGDAASRQAVERACSP</sequence>
<dbReference type="Pfam" id="PF08393">
    <property type="entry name" value="DHC_N2"/>
    <property type="match status" value="1"/>
</dbReference>
<dbReference type="EMBL" id="KK100263">
    <property type="protein sequence ID" value="KIZ07417.1"/>
    <property type="molecule type" value="Genomic_DNA"/>
</dbReference>
<keyword evidence="4" id="KW-1185">Reference proteome</keyword>
<dbReference type="GO" id="GO:0030286">
    <property type="term" value="C:dynein complex"/>
    <property type="evidence" value="ECO:0007669"/>
    <property type="project" value="InterPro"/>
</dbReference>
<dbReference type="RefSeq" id="XP_013906436.1">
    <property type="nucleotide sequence ID" value="XM_014050982.1"/>
</dbReference>
<dbReference type="PANTHER" id="PTHR45703:SF1">
    <property type="entry name" value="DYNEINS HEAVY CHAIN"/>
    <property type="match status" value="1"/>
</dbReference>
<keyword evidence="1" id="KW-0175">Coiled coil</keyword>
<accession>A0A0D2N533</accession>
<evidence type="ECO:0000313" key="4">
    <source>
        <dbReference type="Proteomes" id="UP000054498"/>
    </source>
</evidence>
<evidence type="ECO:0000256" key="1">
    <source>
        <dbReference type="SAM" id="Coils"/>
    </source>
</evidence>
<feature type="domain" description="Dynein heavy chain linker" evidence="2">
    <location>
        <begin position="89"/>
        <end position="234"/>
    </location>
</feature>
<dbReference type="KEGG" id="mng:MNEG_0533"/>
<reference evidence="3 4" key="1">
    <citation type="journal article" date="2013" name="BMC Genomics">
        <title>Reconstruction of the lipid metabolism for the microalga Monoraphidium neglectum from its genome sequence reveals characteristics suitable for biofuel production.</title>
        <authorList>
            <person name="Bogen C."/>
            <person name="Al-Dilaimi A."/>
            <person name="Albersmeier A."/>
            <person name="Wichmann J."/>
            <person name="Grundmann M."/>
            <person name="Rupp O."/>
            <person name="Lauersen K.J."/>
            <person name="Blifernez-Klassen O."/>
            <person name="Kalinowski J."/>
            <person name="Goesmann A."/>
            <person name="Mussgnug J.H."/>
            <person name="Kruse O."/>
        </authorList>
    </citation>
    <scope>NUCLEOTIDE SEQUENCE [LARGE SCALE GENOMIC DNA]</scope>
    <source>
        <strain evidence="3 4">SAG 48.87</strain>
    </source>
</reference>
<evidence type="ECO:0000313" key="3">
    <source>
        <dbReference type="EMBL" id="KIZ07417.1"/>
    </source>
</evidence>
<proteinExistence type="predicted"/>
<dbReference type="GeneID" id="25726651"/>
<dbReference type="InterPro" id="IPR013602">
    <property type="entry name" value="Dynein_heavy_linker"/>
</dbReference>
<dbReference type="GO" id="GO:0051959">
    <property type="term" value="F:dynein light intermediate chain binding"/>
    <property type="evidence" value="ECO:0007669"/>
    <property type="project" value="InterPro"/>
</dbReference>
<dbReference type="OrthoDB" id="447173at2759"/>
<dbReference type="GO" id="GO:0045505">
    <property type="term" value="F:dynein intermediate chain binding"/>
    <property type="evidence" value="ECO:0007669"/>
    <property type="project" value="InterPro"/>
</dbReference>
<name>A0A0D2N533_9CHLO</name>
<evidence type="ECO:0000259" key="2">
    <source>
        <dbReference type="Pfam" id="PF08393"/>
    </source>
</evidence>
<organism evidence="3 4">
    <name type="scientific">Monoraphidium neglectum</name>
    <dbReference type="NCBI Taxonomy" id="145388"/>
    <lineage>
        <taxon>Eukaryota</taxon>
        <taxon>Viridiplantae</taxon>
        <taxon>Chlorophyta</taxon>
        <taxon>core chlorophytes</taxon>
        <taxon>Chlorophyceae</taxon>
        <taxon>CS clade</taxon>
        <taxon>Sphaeropleales</taxon>
        <taxon>Selenastraceae</taxon>
        <taxon>Monoraphidium</taxon>
    </lineage>
</organism>
<dbReference type="STRING" id="145388.A0A0D2N533"/>
<dbReference type="InterPro" id="IPR026983">
    <property type="entry name" value="DHC"/>
</dbReference>
<gene>
    <name evidence="3" type="ORF">MNEG_0533</name>
</gene>